<sequence length="181" mass="19813">MWSDACRPRKPEIPTQTPGISAIRDRAQAFVQRLVMQTVLDVLERQGRSALLPDSVISAILSQLTVNINYEPLRCETVINSPMDNAVELQLMHPNCIIIGNTVMGICTPKADKDKCMKDQMVSAVPANHTSISGAFSTTNIIMANWSRTMWQNVANRAVRILASGPFQSHFFAASATVGGN</sequence>
<proteinExistence type="predicted"/>
<evidence type="ECO:0000313" key="1">
    <source>
        <dbReference type="EMBL" id="KAJ1373510.1"/>
    </source>
</evidence>
<keyword evidence="2" id="KW-1185">Reference proteome</keyword>
<protein>
    <submittedName>
        <fullName evidence="1">Uncharacterized protein</fullName>
    </submittedName>
</protein>
<comment type="caution">
    <text evidence="1">The sequence shown here is derived from an EMBL/GenBank/DDBJ whole genome shotgun (WGS) entry which is preliminary data.</text>
</comment>
<dbReference type="Proteomes" id="UP001196413">
    <property type="component" value="Unassembled WGS sequence"/>
</dbReference>
<dbReference type="EMBL" id="JAHQIW010007302">
    <property type="protein sequence ID" value="KAJ1373510.1"/>
    <property type="molecule type" value="Genomic_DNA"/>
</dbReference>
<evidence type="ECO:0000313" key="2">
    <source>
        <dbReference type="Proteomes" id="UP001196413"/>
    </source>
</evidence>
<reference evidence="1" key="1">
    <citation type="submission" date="2021-06" db="EMBL/GenBank/DDBJ databases">
        <title>Parelaphostrongylus tenuis whole genome reference sequence.</title>
        <authorList>
            <person name="Garwood T.J."/>
            <person name="Larsen P.A."/>
            <person name="Fountain-Jones N.M."/>
            <person name="Garbe J.R."/>
            <person name="Macchietto M.G."/>
            <person name="Kania S.A."/>
            <person name="Gerhold R.W."/>
            <person name="Richards J.E."/>
            <person name="Wolf T.M."/>
        </authorList>
    </citation>
    <scope>NUCLEOTIDE SEQUENCE</scope>
    <source>
        <strain evidence="1">MNPRO001-30</strain>
        <tissue evidence="1">Meninges</tissue>
    </source>
</reference>
<accession>A0AAD5RBW6</accession>
<name>A0AAD5RBW6_PARTN</name>
<organism evidence="1 2">
    <name type="scientific">Parelaphostrongylus tenuis</name>
    <name type="common">Meningeal worm</name>
    <dbReference type="NCBI Taxonomy" id="148309"/>
    <lineage>
        <taxon>Eukaryota</taxon>
        <taxon>Metazoa</taxon>
        <taxon>Ecdysozoa</taxon>
        <taxon>Nematoda</taxon>
        <taxon>Chromadorea</taxon>
        <taxon>Rhabditida</taxon>
        <taxon>Rhabditina</taxon>
        <taxon>Rhabditomorpha</taxon>
        <taxon>Strongyloidea</taxon>
        <taxon>Metastrongylidae</taxon>
        <taxon>Parelaphostrongylus</taxon>
    </lineage>
</organism>
<dbReference type="AlphaFoldDB" id="A0AAD5RBW6"/>
<gene>
    <name evidence="1" type="ORF">KIN20_035924</name>
</gene>